<keyword evidence="1" id="KW-0677">Repeat</keyword>
<dbReference type="Proteomes" id="UP000247498">
    <property type="component" value="Unassembled WGS sequence"/>
</dbReference>
<dbReference type="SUPFAM" id="SSF48403">
    <property type="entry name" value="Ankyrin repeat"/>
    <property type="match status" value="1"/>
</dbReference>
<dbReference type="Gene3D" id="3.30.40.10">
    <property type="entry name" value="Zinc/RING finger domain, C3HC4 (zinc finger)"/>
    <property type="match status" value="1"/>
</dbReference>
<sequence>MGASQSVPQRLCMAVKTSNMTEVKAVLQQLRRSSAPDAQRRALFSWVDPATGMTCLGIAAARGLTEIMAALLAEGADPHVLSPRGRGTALHEAVAARHEAAVELLLSFKADPFLESAAGHTAMDLAVLSGNARLIRRLERCALFTGLVNSKVLQLKGFASTNKDRWVVVMPRFLPPRAGQAVGTVRMMLWVYRDASATEPRTKVWLDGATAFKVGPEDGVVRLHPNHEQPKVAYTKYDRGWLLFFRPAAAAAGGPSGARDAFERFVDCCNRPLDYLAAANAAAGAASAPAAAGPSQASQAPAPAPQAQPAAQAAAPAAAPQRPAYPPASPWGAPIAPDAGSPMAAAVTAGATAAASFTAAYPPPPAALAGGAAGGAAGPLTAGRPQAGGASAAPAAAAGASPGEYDPLVARPGESDAAFAQRLSNMYSSFSEAVRPEAAAAAAAAVAAGAAPAEDEGAPSAPPAAAAAAAGQGGYIRYPSLGGATAAPASQPPTPPAAAAAGASGSGAAPPAAAGGGGSGSGGGEPDEDELCIICLSGPRQIGFLHGSSVHRCVCRECATLIKVGDKCPMCRATISAALQVF</sequence>
<gene>
    <name evidence="5" type="ORF">Rsub_08843</name>
</gene>
<dbReference type="Pfam" id="PF13920">
    <property type="entry name" value="zf-C3HC4_3"/>
    <property type="match status" value="1"/>
</dbReference>
<protein>
    <submittedName>
        <fullName evidence="5">Uncharacterized protein</fullName>
    </submittedName>
</protein>
<dbReference type="OrthoDB" id="530366at2759"/>
<evidence type="ECO:0000256" key="1">
    <source>
        <dbReference type="ARBA" id="ARBA00022737"/>
    </source>
</evidence>
<keyword evidence="6" id="KW-1185">Reference proteome</keyword>
<keyword evidence="2 3" id="KW-0040">ANK repeat</keyword>
<dbReference type="EMBL" id="BDRX01000073">
    <property type="protein sequence ID" value="GBF96028.1"/>
    <property type="molecule type" value="Genomic_DNA"/>
</dbReference>
<dbReference type="InterPro" id="IPR013083">
    <property type="entry name" value="Znf_RING/FYVE/PHD"/>
</dbReference>
<proteinExistence type="predicted"/>
<dbReference type="STRING" id="307507.A0A2V0P831"/>
<dbReference type="SMART" id="SM00248">
    <property type="entry name" value="ANK"/>
    <property type="match status" value="3"/>
</dbReference>
<dbReference type="PROSITE" id="PS50088">
    <property type="entry name" value="ANK_REPEAT"/>
    <property type="match status" value="1"/>
</dbReference>
<dbReference type="AlphaFoldDB" id="A0A2V0P831"/>
<dbReference type="InParanoid" id="A0A2V0P831"/>
<feature type="compositionally biased region" description="Gly residues" evidence="4">
    <location>
        <begin position="514"/>
        <end position="524"/>
    </location>
</feature>
<dbReference type="InterPro" id="IPR036770">
    <property type="entry name" value="Ankyrin_rpt-contain_sf"/>
</dbReference>
<evidence type="ECO:0000256" key="3">
    <source>
        <dbReference type="PROSITE-ProRule" id="PRU00023"/>
    </source>
</evidence>
<dbReference type="Pfam" id="PF12796">
    <property type="entry name" value="Ank_2"/>
    <property type="match status" value="1"/>
</dbReference>
<organism evidence="5 6">
    <name type="scientific">Raphidocelis subcapitata</name>
    <dbReference type="NCBI Taxonomy" id="307507"/>
    <lineage>
        <taxon>Eukaryota</taxon>
        <taxon>Viridiplantae</taxon>
        <taxon>Chlorophyta</taxon>
        <taxon>core chlorophytes</taxon>
        <taxon>Chlorophyceae</taxon>
        <taxon>CS clade</taxon>
        <taxon>Sphaeropleales</taxon>
        <taxon>Selenastraceae</taxon>
        <taxon>Raphidocelis</taxon>
    </lineage>
</organism>
<evidence type="ECO:0000313" key="5">
    <source>
        <dbReference type="EMBL" id="GBF96028.1"/>
    </source>
</evidence>
<feature type="compositionally biased region" description="Low complexity" evidence="4">
    <location>
        <begin position="497"/>
        <end position="513"/>
    </location>
</feature>
<evidence type="ECO:0000256" key="2">
    <source>
        <dbReference type="ARBA" id="ARBA00023043"/>
    </source>
</evidence>
<feature type="region of interest" description="Disordered" evidence="4">
    <location>
        <begin position="291"/>
        <end position="333"/>
    </location>
</feature>
<reference evidence="5 6" key="1">
    <citation type="journal article" date="2018" name="Sci. Rep.">
        <title>Raphidocelis subcapitata (=Pseudokirchneriella subcapitata) provides an insight into genome evolution and environmental adaptations in the Sphaeropleales.</title>
        <authorList>
            <person name="Suzuki S."/>
            <person name="Yamaguchi H."/>
            <person name="Nakajima N."/>
            <person name="Kawachi M."/>
        </authorList>
    </citation>
    <scope>NUCLEOTIDE SEQUENCE [LARGE SCALE GENOMIC DNA]</scope>
    <source>
        <strain evidence="5 6">NIES-35</strain>
    </source>
</reference>
<evidence type="ECO:0000313" key="6">
    <source>
        <dbReference type="Proteomes" id="UP000247498"/>
    </source>
</evidence>
<feature type="repeat" description="ANK" evidence="3">
    <location>
        <begin position="51"/>
        <end position="83"/>
    </location>
</feature>
<accession>A0A2V0P831</accession>
<dbReference type="InterPro" id="IPR002110">
    <property type="entry name" value="Ankyrin_rpt"/>
</dbReference>
<comment type="caution">
    <text evidence="5">The sequence shown here is derived from an EMBL/GenBank/DDBJ whole genome shotgun (WGS) entry which is preliminary data.</text>
</comment>
<evidence type="ECO:0000256" key="4">
    <source>
        <dbReference type="SAM" id="MobiDB-lite"/>
    </source>
</evidence>
<name>A0A2V0P831_9CHLO</name>
<feature type="region of interest" description="Disordered" evidence="4">
    <location>
        <begin position="484"/>
        <end position="525"/>
    </location>
</feature>
<feature type="compositionally biased region" description="Low complexity" evidence="4">
    <location>
        <begin position="291"/>
        <end position="322"/>
    </location>
</feature>
<dbReference type="PANTHER" id="PTHR24171">
    <property type="entry name" value="ANKYRIN REPEAT DOMAIN-CONTAINING PROTEIN 39-RELATED"/>
    <property type="match status" value="1"/>
</dbReference>
<dbReference type="Gene3D" id="1.25.40.20">
    <property type="entry name" value="Ankyrin repeat-containing domain"/>
    <property type="match status" value="1"/>
</dbReference>